<name>A0ABN9S5D5_9DINO</name>
<evidence type="ECO:0000256" key="1">
    <source>
        <dbReference type="SAM" id="MobiDB-lite"/>
    </source>
</evidence>
<keyword evidence="3" id="KW-1185">Reference proteome</keyword>
<protein>
    <submittedName>
        <fullName evidence="2">Uncharacterized protein</fullName>
    </submittedName>
</protein>
<accession>A0ABN9S5D5</accession>
<organism evidence="2 3">
    <name type="scientific">Prorocentrum cordatum</name>
    <dbReference type="NCBI Taxonomy" id="2364126"/>
    <lineage>
        <taxon>Eukaryota</taxon>
        <taxon>Sar</taxon>
        <taxon>Alveolata</taxon>
        <taxon>Dinophyceae</taxon>
        <taxon>Prorocentrales</taxon>
        <taxon>Prorocentraceae</taxon>
        <taxon>Prorocentrum</taxon>
    </lineage>
</organism>
<sequence length="194" mass="21397">FAVRLPVRGLRALRRPHGRSIRHGGLTVRQVSPLRQPVRGDLPGGPLRLRAVLHRGQLDRRPLVPGPGAAGGRRRAQPSRECHPRLPHGRAQPVLHPARERHHGYGAARERRLAHDPAGPLRGQGARERRHLRPMPVGVGRPPDGRGARPVGARSGARDPVDTAAALGLLLRRPVEPLHRRRRGRVGLCRVRRA</sequence>
<evidence type="ECO:0000313" key="2">
    <source>
        <dbReference type="EMBL" id="CAK0824828.1"/>
    </source>
</evidence>
<dbReference type="EMBL" id="CAUYUJ010008748">
    <property type="protein sequence ID" value="CAK0824828.1"/>
    <property type="molecule type" value="Genomic_DNA"/>
</dbReference>
<comment type="caution">
    <text evidence="2">The sequence shown here is derived from an EMBL/GenBank/DDBJ whole genome shotgun (WGS) entry which is preliminary data.</text>
</comment>
<gene>
    <name evidence="2" type="ORF">PCOR1329_LOCUS25125</name>
</gene>
<feature type="region of interest" description="Disordered" evidence="1">
    <location>
        <begin position="59"/>
        <end position="158"/>
    </location>
</feature>
<feature type="non-terminal residue" evidence="2">
    <location>
        <position position="1"/>
    </location>
</feature>
<dbReference type="Proteomes" id="UP001189429">
    <property type="component" value="Unassembled WGS sequence"/>
</dbReference>
<evidence type="ECO:0000313" key="3">
    <source>
        <dbReference type="Proteomes" id="UP001189429"/>
    </source>
</evidence>
<reference evidence="2" key="1">
    <citation type="submission" date="2023-10" db="EMBL/GenBank/DDBJ databases">
        <authorList>
            <person name="Chen Y."/>
            <person name="Shah S."/>
            <person name="Dougan E. K."/>
            <person name="Thang M."/>
            <person name="Chan C."/>
        </authorList>
    </citation>
    <scope>NUCLEOTIDE SEQUENCE [LARGE SCALE GENOMIC DNA]</scope>
</reference>
<feature type="non-terminal residue" evidence="2">
    <location>
        <position position="194"/>
    </location>
</feature>
<proteinExistence type="predicted"/>